<dbReference type="AlphaFoldDB" id="A0A6I6ISN8"/>
<dbReference type="KEGG" id="rom:EI983_18200"/>
<reference evidence="3" key="1">
    <citation type="submission" date="2018-12" db="EMBL/GenBank/DDBJ databases">
        <title>Complete genome sequence of Roseovarius sp. MME-070.</title>
        <authorList>
            <person name="Nam Y.-D."/>
            <person name="Kang J."/>
            <person name="Chung W.-H."/>
            <person name="Park Y.S."/>
        </authorList>
    </citation>
    <scope>NUCLEOTIDE SEQUENCE [LARGE SCALE GENOMIC DNA]</scope>
    <source>
        <strain evidence="3">MME-070</strain>
    </source>
</reference>
<dbReference type="OrthoDB" id="7835223at2"/>
<keyword evidence="3" id="KW-1185">Reference proteome</keyword>
<feature type="transmembrane region" description="Helical" evidence="1">
    <location>
        <begin position="242"/>
        <end position="260"/>
    </location>
</feature>
<proteinExistence type="predicted"/>
<dbReference type="EMBL" id="CP034348">
    <property type="protein sequence ID" value="QGY00090.1"/>
    <property type="molecule type" value="Genomic_DNA"/>
</dbReference>
<dbReference type="Proteomes" id="UP000428330">
    <property type="component" value="Chromosome"/>
</dbReference>
<keyword evidence="1" id="KW-0472">Membrane</keyword>
<feature type="transmembrane region" description="Helical" evidence="1">
    <location>
        <begin position="36"/>
        <end position="60"/>
    </location>
</feature>
<keyword evidence="1" id="KW-1133">Transmembrane helix</keyword>
<sequence>MFQNVQPKSTLQSIAATGELIYHAAVRDVRKAHGNAYIALFSNMMVAIMFVVAFYVMFIILGLRSAALRGDFLLYIMSGIFLFLTHTKALGAVVGAEGPVSPMMLHAPMNTIIGICAAALSTLYIQTLTLFVILFIYHVGFNPITIDQPISAYGMFLLSWASGISIGLVLLSIKPWFPGFVNLFTTVYQRASMICSGKMFVANTLPGFMIAMFNWHPLFHTIDQNRGFVFVNYFPRNSNWEYTLYLSLVFVMIGLMGEFYTRQFASSSWSARR</sequence>
<feature type="transmembrane region" description="Helical" evidence="1">
    <location>
        <begin position="72"/>
        <end position="92"/>
    </location>
</feature>
<feature type="transmembrane region" description="Helical" evidence="1">
    <location>
        <begin position="150"/>
        <end position="173"/>
    </location>
</feature>
<feature type="transmembrane region" description="Helical" evidence="1">
    <location>
        <begin position="112"/>
        <end position="138"/>
    </location>
</feature>
<gene>
    <name evidence="2" type="ORF">EI983_18200</name>
</gene>
<evidence type="ECO:0000256" key="1">
    <source>
        <dbReference type="SAM" id="Phobius"/>
    </source>
</evidence>
<protein>
    <submittedName>
        <fullName evidence="2">ABC transporter permease</fullName>
    </submittedName>
</protein>
<organism evidence="2 3">
    <name type="scientific">Roseovarius faecimaris</name>
    <dbReference type="NCBI Taxonomy" id="2494550"/>
    <lineage>
        <taxon>Bacteria</taxon>
        <taxon>Pseudomonadati</taxon>
        <taxon>Pseudomonadota</taxon>
        <taxon>Alphaproteobacteria</taxon>
        <taxon>Rhodobacterales</taxon>
        <taxon>Roseobacteraceae</taxon>
        <taxon>Roseovarius</taxon>
    </lineage>
</organism>
<name>A0A6I6ISN8_9RHOB</name>
<dbReference type="RefSeq" id="WP_157708770.1">
    <property type="nucleotide sequence ID" value="NZ_CP034348.1"/>
</dbReference>
<keyword evidence="1" id="KW-0812">Transmembrane</keyword>
<evidence type="ECO:0000313" key="3">
    <source>
        <dbReference type="Proteomes" id="UP000428330"/>
    </source>
</evidence>
<accession>A0A6I6ISN8</accession>
<evidence type="ECO:0000313" key="2">
    <source>
        <dbReference type="EMBL" id="QGY00090.1"/>
    </source>
</evidence>